<evidence type="ECO:0000256" key="4">
    <source>
        <dbReference type="ARBA" id="ARBA00023157"/>
    </source>
</evidence>
<dbReference type="OrthoDB" id="25753at2"/>
<dbReference type="CDD" id="cd02966">
    <property type="entry name" value="TlpA_like_family"/>
    <property type="match status" value="1"/>
</dbReference>
<reference evidence="8 9" key="1">
    <citation type="submission" date="2018-11" db="EMBL/GenBank/DDBJ databases">
        <title>Genomic Encyclopedia of Type Strains, Phase IV (KMG-IV): sequencing the most valuable type-strain genomes for metagenomic binning, comparative biology and taxonomic classification.</title>
        <authorList>
            <person name="Goeker M."/>
        </authorList>
    </citation>
    <scope>NUCLEOTIDE SEQUENCE [LARGE SCALE GENOMIC DNA]</scope>
    <source>
        <strain evidence="8 9">DSM 29158</strain>
    </source>
</reference>
<evidence type="ECO:0000259" key="7">
    <source>
        <dbReference type="PROSITE" id="PS51352"/>
    </source>
</evidence>
<keyword evidence="9" id="KW-1185">Reference proteome</keyword>
<dbReference type="GO" id="GO:0017004">
    <property type="term" value="P:cytochrome complex assembly"/>
    <property type="evidence" value="ECO:0007669"/>
    <property type="project" value="UniProtKB-KW"/>
</dbReference>
<keyword evidence="2" id="KW-0201">Cytochrome c-type biogenesis</keyword>
<dbReference type="InterPro" id="IPR013766">
    <property type="entry name" value="Thioredoxin_domain"/>
</dbReference>
<dbReference type="PROSITE" id="PS51352">
    <property type="entry name" value="THIOREDOXIN_2"/>
    <property type="match status" value="1"/>
</dbReference>
<evidence type="ECO:0000313" key="9">
    <source>
        <dbReference type="Proteomes" id="UP000277108"/>
    </source>
</evidence>
<keyword evidence="6" id="KW-0812">Transmembrane</keyword>
<dbReference type="AlphaFoldDB" id="A0A3N5BR42"/>
<evidence type="ECO:0000256" key="6">
    <source>
        <dbReference type="SAM" id="Phobius"/>
    </source>
</evidence>
<dbReference type="GO" id="GO:0030313">
    <property type="term" value="C:cell envelope"/>
    <property type="evidence" value="ECO:0007669"/>
    <property type="project" value="UniProtKB-SubCell"/>
</dbReference>
<comment type="caution">
    <text evidence="8">The sequence shown here is derived from an EMBL/GenBank/DDBJ whole genome shotgun (WGS) entry which is preliminary data.</text>
</comment>
<dbReference type="InterPro" id="IPR036249">
    <property type="entry name" value="Thioredoxin-like_sf"/>
</dbReference>
<protein>
    <submittedName>
        <fullName evidence="8">Thiol-disulfide isomerase/thioredoxin</fullName>
    </submittedName>
</protein>
<dbReference type="InterPro" id="IPR050553">
    <property type="entry name" value="Thioredoxin_ResA/DsbE_sf"/>
</dbReference>
<dbReference type="InterPro" id="IPR017937">
    <property type="entry name" value="Thioredoxin_CS"/>
</dbReference>
<dbReference type="SUPFAM" id="SSF52833">
    <property type="entry name" value="Thioredoxin-like"/>
    <property type="match status" value="1"/>
</dbReference>
<gene>
    <name evidence="8" type="ORF">EDD62_0098</name>
</gene>
<comment type="subcellular location">
    <subcellularLocation>
        <location evidence="1">Cell envelope</location>
    </subcellularLocation>
</comment>
<dbReference type="EMBL" id="RKRK01000002">
    <property type="protein sequence ID" value="RPF57480.1"/>
    <property type="molecule type" value="Genomic_DNA"/>
</dbReference>
<sequence>MKKKITIILSIILLIIIIISSTYTYNALNSVDQESLEREVETMKNYDIIGQQFELPEVVNTKTSTSDHIQLESKLNVINVWASWCGPCNEEMPDLVDIDNRYDDKDVSIIGINIEDSKTQSKKFLDKYHVKYNSYTPVDEDQFIKDNTVSMIPTTFFVNQSGEILYVKYGALSEDVVSFIYDEMEGK</sequence>
<keyword evidence="6" id="KW-0472">Membrane</keyword>
<evidence type="ECO:0000313" key="8">
    <source>
        <dbReference type="EMBL" id="RPF57480.1"/>
    </source>
</evidence>
<dbReference type="Pfam" id="PF08534">
    <property type="entry name" value="Redoxin"/>
    <property type="match status" value="1"/>
</dbReference>
<feature type="transmembrane region" description="Helical" evidence="6">
    <location>
        <begin position="7"/>
        <end position="25"/>
    </location>
</feature>
<keyword evidence="8" id="KW-0413">Isomerase</keyword>
<dbReference type="RefSeq" id="WP_123807123.1">
    <property type="nucleotide sequence ID" value="NZ_RKRK01000002.1"/>
</dbReference>
<dbReference type="Gene3D" id="3.40.30.10">
    <property type="entry name" value="Glutaredoxin"/>
    <property type="match status" value="1"/>
</dbReference>
<feature type="domain" description="Thioredoxin" evidence="7">
    <location>
        <begin position="29"/>
        <end position="186"/>
    </location>
</feature>
<accession>A0A3N5BR42</accession>
<proteinExistence type="predicted"/>
<keyword evidence="3" id="KW-0735">Signal-anchor</keyword>
<keyword evidence="4" id="KW-1015">Disulfide bond</keyword>
<evidence type="ECO:0000256" key="3">
    <source>
        <dbReference type="ARBA" id="ARBA00022968"/>
    </source>
</evidence>
<organism evidence="8 9">
    <name type="scientific">Abyssicoccus albus</name>
    <dbReference type="NCBI Taxonomy" id="1817405"/>
    <lineage>
        <taxon>Bacteria</taxon>
        <taxon>Bacillati</taxon>
        <taxon>Bacillota</taxon>
        <taxon>Bacilli</taxon>
        <taxon>Bacillales</taxon>
        <taxon>Abyssicoccaceae</taxon>
    </lineage>
</organism>
<dbReference type="InterPro" id="IPR013740">
    <property type="entry name" value="Redoxin"/>
</dbReference>
<dbReference type="PANTHER" id="PTHR42852:SF6">
    <property type="entry name" value="THIOL:DISULFIDE INTERCHANGE PROTEIN DSBE"/>
    <property type="match status" value="1"/>
</dbReference>
<dbReference type="Proteomes" id="UP000277108">
    <property type="component" value="Unassembled WGS sequence"/>
</dbReference>
<evidence type="ECO:0000256" key="5">
    <source>
        <dbReference type="ARBA" id="ARBA00023284"/>
    </source>
</evidence>
<evidence type="ECO:0000256" key="2">
    <source>
        <dbReference type="ARBA" id="ARBA00022748"/>
    </source>
</evidence>
<evidence type="ECO:0000256" key="1">
    <source>
        <dbReference type="ARBA" id="ARBA00004196"/>
    </source>
</evidence>
<name>A0A3N5BR42_9BACL</name>
<keyword evidence="5" id="KW-0676">Redox-active center</keyword>
<dbReference type="GO" id="GO:0016853">
    <property type="term" value="F:isomerase activity"/>
    <property type="evidence" value="ECO:0007669"/>
    <property type="project" value="UniProtKB-KW"/>
</dbReference>
<dbReference type="PROSITE" id="PS00194">
    <property type="entry name" value="THIOREDOXIN_1"/>
    <property type="match status" value="1"/>
</dbReference>
<keyword evidence="6" id="KW-1133">Transmembrane helix</keyword>
<dbReference type="GO" id="GO:0016491">
    <property type="term" value="F:oxidoreductase activity"/>
    <property type="evidence" value="ECO:0007669"/>
    <property type="project" value="InterPro"/>
</dbReference>
<dbReference type="PANTHER" id="PTHR42852">
    <property type="entry name" value="THIOL:DISULFIDE INTERCHANGE PROTEIN DSBE"/>
    <property type="match status" value="1"/>
</dbReference>